<dbReference type="PRINTS" id="PR00040">
    <property type="entry name" value="HTHMERR"/>
</dbReference>
<dbReference type="AlphaFoldDB" id="A0A1C6TWE3"/>
<keyword evidence="4" id="KW-1185">Reference proteome</keyword>
<dbReference type="PANTHER" id="PTHR30204">
    <property type="entry name" value="REDOX-CYCLING DRUG-SENSING TRANSCRIPTIONAL ACTIVATOR SOXR"/>
    <property type="match status" value="1"/>
</dbReference>
<dbReference type="InterPro" id="IPR000551">
    <property type="entry name" value="MerR-type_HTH_dom"/>
</dbReference>
<dbReference type="RefSeq" id="WP_091095349.1">
    <property type="nucleotide sequence ID" value="NZ_FMHZ01000002.1"/>
</dbReference>
<dbReference type="Proteomes" id="UP000199001">
    <property type="component" value="Unassembled WGS sequence"/>
</dbReference>
<keyword evidence="1 3" id="KW-0238">DNA-binding</keyword>
<dbReference type="InterPro" id="IPR047057">
    <property type="entry name" value="MerR_fam"/>
</dbReference>
<dbReference type="PROSITE" id="PS00552">
    <property type="entry name" value="HTH_MERR_1"/>
    <property type="match status" value="1"/>
</dbReference>
<reference evidence="4" key="1">
    <citation type="submission" date="2016-06" db="EMBL/GenBank/DDBJ databases">
        <authorList>
            <person name="Varghese N."/>
            <person name="Submissions Spin"/>
        </authorList>
    </citation>
    <scope>NUCLEOTIDE SEQUENCE [LARGE SCALE GENOMIC DNA]</scope>
    <source>
        <strain evidence="4">DSM 43903</strain>
    </source>
</reference>
<dbReference type="EMBL" id="FMHZ01000002">
    <property type="protein sequence ID" value="SCL46077.1"/>
    <property type="molecule type" value="Genomic_DNA"/>
</dbReference>
<evidence type="ECO:0000313" key="3">
    <source>
        <dbReference type="EMBL" id="SCL46077.1"/>
    </source>
</evidence>
<dbReference type="STRING" id="47855.GA0070606_0916"/>
<sequence length="146" mass="15936">MRIGELALVTGVSVRALRHYEQEGLIRPGRGGNGYRDFDDDAIEAVRQIRGLLDAGLPIRLIREILPYLDGPTDLLPQVPCSHMLEQVARQRDQLDRRIEYLTRNRDALSTYLQAARTAAGAAVDCADADCATEPGAPAGMLDPGP</sequence>
<dbReference type="SUPFAM" id="SSF46955">
    <property type="entry name" value="Putative DNA-binding domain"/>
    <property type="match status" value="1"/>
</dbReference>
<dbReference type="SMART" id="SM00422">
    <property type="entry name" value="HTH_MERR"/>
    <property type="match status" value="1"/>
</dbReference>
<proteinExistence type="predicted"/>
<evidence type="ECO:0000313" key="4">
    <source>
        <dbReference type="Proteomes" id="UP000199001"/>
    </source>
</evidence>
<feature type="domain" description="HTH merR-type" evidence="2">
    <location>
        <begin position="1"/>
        <end position="68"/>
    </location>
</feature>
<dbReference type="GO" id="GO:0003677">
    <property type="term" value="F:DNA binding"/>
    <property type="evidence" value="ECO:0007669"/>
    <property type="project" value="UniProtKB-KW"/>
</dbReference>
<dbReference type="PROSITE" id="PS50937">
    <property type="entry name" value="HTH_MERR_2"/>
    <property type="match status" value="1"/>
</dbReference>
<protein>
    <submittedName>
        <fullName evidence="3">DNA-binding transcriptional regulator, MerR family</fullName>
    </submittedName>
</protein>
<dbReference type="InterPro" id="IPR009061">
    <property type="entry name" value="DNA-bd_dom_put_sf"/>
</dbReference>
<dbReference type="PANTHER" id="PTHR30204:SF93">
    <property type="entry name" value="HTH MERR-TYPE DOMAIN-CONTAINING PROTEIN"/>
    <property type="match status" value="1"/>
</dbReference>
<dbReference type="GO" id="GO:0003700">
    <property type="term" value="F:DNA-binding transcription factor activity"/>
    <property type="evidence" value="ECO:0007669"/>
    <property type="project" value="InterPro"/>
</dbReference>
<evidence type="ECO:0000256" key="1">
    <source>
        <dbReference type="ARBA" id="ARBA00023125"/>
    </source>
</evidence>
<dbReference type="OrthoDB" id="3824912at2"/>
<dbReference type="Pfam" id="PF13411">
    <property type="entry name" value="MerR_1"/>
    <property type="match status" value="1"/>
</dbReference>
<gene>
    <name evidence="3" type="ORF">GA0070606_0916</name>
</gene>
<organism evidence="3 4">
    <name type="scientific">Micromonospora citrea</name>
    <dbReference type="NCBI Taxonomy" id="47855"/>
    <lineage>
        <taxon>Bacteria</taxon>
        <taxon>Bacillati</taxon>
        <taxon>Actinomycetota</taxon>
        <taxon>Actinomycetes</taxon>
        <taxon>Micromonosporales</taxon>
        <taxon>Micromonosporaceae</taxon>
        <taxon>Micromonospora</taxon>
    </lineage>
</organism>
<accession>A0A1C6TWE3</accession>
<dbReference type="CDD" id="cd01282">
    <property type="entry name" value="HTH_MerR-like_sg3"/>
    <property type="match status" value="1"/>
</dbReference>
<dbReference type="Gene3D" id="1.10.1660.10">
    <property type="match status" value="1"/>
</dbReference>
<evidence type="ECO:0000259" key="2">
    <source>
        <dbReference type="PROSITE" id="PS50937"/>
    </source>
</evidence>
<name>A0A1C6TWE3_9ACTN</name>